<gene>
    <name evidence="1" type="ORF">RS030_182709</name>
</gene>
<name>A0AAV9Y2U5_9CRYT</name>
<dbReference type="AlphaFoldDB" id="A0AAV9Y2U5"/>
<protein>
    <recommendedName>
        <fullName evidence="3">Transcription initiation factor TFIID subunit 10</fullName>
    </recommendedName>
</protein>
<keyword evidence="2" id="KW-1185">Reference proteome</keyword>
<dbReference type="EMBL" id="JAWDEY010000009">
    <property type="protein sequence ID" value="KAK6590105.1"/>
    <property type="molecule type" value="Genomic_DNA"/>
</dbReference>
<comment type="caution">
    <text evidence="1">The sequence shown here is derived from an EMBL/GenBank/DDBJ whole genome shotgun (WGS) entry which is preliminary data.</text>
</comment>
<reference evidence="1 2" key="1">
    <citation type="submission" date="2023-10" db="EMBL/GenBank/DDBJ databases">
        <title>Comparative genomics analysis reveals potential genetic determinants of host preference in Cryptosporidium xiaoi.</title>
        <authorList>
            <person name="Xiao L."/>
            <person name="Li J."/>
        </authorList>
    </citation>
    <scope>NUCLEOTIDE SEQUENCE [LARGE SCALE GENOMIC DNA]</scope>
    <source>
        <strain evidence="1 2">52996</strain>
    </source>
</reference>
<organism evidence="1 2">
    <name type="scientific">Cryptosporidium xiaoi</name>
    <dbReference type="NCBI Taxonomy" id="659607"/>
    <lineage>
        <taxon>Eukaryota</taxon>
        <taxon>Sar</taxon>
        <taxon>Alveolata</taxon>
        <taxon>Apicomplexa</taxon>
        <taxon>Conoidasida</taxon>
        <taxon>Coccidia</taxon>
        <taxon>Eucoccidiorida</taxon>
        <taxon>Eimeriorina</taxon>
        <taxon>Cryptosporidiidae</taxon>
        <taxon>Cryptosporidium</taxon>
    </lineage>
</organism>
<evidence type="ECO:0000313" key="1">
    <source>
        <dbReference type="EMBL" id="KAK6590105.1"/>
    </source>
</evidence>
<evidence type="ECO:0000313" key="2">
    <source>
        <dbReference type="Proteomes" id="UP001311799"/>
    </source>
</evidence>
<proteinExistence type="predicted"/>
<accession>A0AAV9Y2U5</accession>
<evidence type="ECO:0008006" key="3">
    <source>
        <dbReference type="Google" id="ProtNLM"/>
    </source>
</evidence>
<sequence length="204" mass="23073">MLTMNDYNDKFTESSSNITNDDVFNIEEEIDYSYIVNDGNNGSDLKRSPEKKDENNELLNDEEIDLILEYVSVKASDSSEVTGDEVIDSTIQNCRSSGFDRSEILDYLISSGYVSFENENDTSEDSLSYIQSILQQKNRYIPSNIEEIALVVSSASKLFVLELMAKVNKQMNKDKSNGNKNANVINIQTIYNAFANQRDLIPNI</sequence>
<dbReference type="Proteomes" id="UP001311799">
    <property type="component" value="Unassembled WGS sequence"/>
</dbReference>